<feature type="transmembrane region" description="Helical" evidence="2">
    <location>
        <begin position="20"/>
        <end position="41"/>
    </location>
</feature>
<gene>
    <name evidence="3" type="ORF">AVDCRST_MAG53-1275</name>
</gene>
<dbReference type="AlphaFoldDB" id="A0A6J4RD79"/>
<sequence length="192" mass="20665">MALTPRRRKRTASGRSGLTLYVLTWALGATVVAVAALALLGRGDRDTVALPPIRQIELSSAARAAGCTLADGDRGPEVGLPRDSPALRRPARAGVYEQPPDPSLLGAALRRGLVVIQYGRTLADEEVERLQALQQTVPAGTVLAPERIRTRYEVTIAGWRRLLACPRFTDATVDAMRLFRGRFIGSGPDRSG</sequence>
<protein>
    <recommendedName>
        <fullName evidence="4">DUF3105 domain-containing protein</fullName>
    </recommendedName>
</protein>
<evidence type="ECO:0000256" key="2">
    <source>
        <dbReference type="SAM" id="Phobius"/>
    </source>
</evidence>
<evidence type="ECO:0000313" key="3">
    <source>
        <dbReference type="EMBL" id="CAA9470833.1"/>
    </source>
</evidence>
<accession>A0A6J4RD79</accession>
<organism evidence="3">
    <name type="scientific">uncultured Solirubrobacteraceae bacterium</name>
    <dbReference type="NCBI Taxonomy" id="1162706"/>
    <lineage>
        <taxon>Bacteria</taxon>
        <taxon>Bacillati</taxon>
        <taxon>Actinomycetota</taxon>
        <taxon>Thermoleophilia</taxon>
        <taxon>Solirubrobacterales</taxon>
        <taxon>Solirubrobacteraceae</taxon>
        <taxon>environmental samples</taxon>
    </lineage>
</organism>
<feature type="region of interest" description="Disordered" evidence="1">
    <location>
        <begin position="69"/>
        <end position="95"/>
    </location>
</feature>
<evidence type="ECO:0000256" key="1">
    <source>
        <dbReference type="SAM" id="MobiDB-lite"/>
    </source>
</evidence>
<evidence type="ECO:0008006" key="4">
    <source>
        <dbReference type="Google" id="ProtNLM"/>
    </source>
</evidence>
<keyword evidence="2" id="KW-0472">Membrane</keyword>
<dbReference type="EMBL" id="CADCVR010000001">
    <property type="protein sequence ID" value="CAA9470833.1"/>
    <property type="molecule type" value="Genomic_DNA"/>
</dbReference>
<dbReference type="Pfam" id="PF11303">
    <property type="entry name" value="DUF3105"/>
    <property type="match status" value="1"/>
</dbReference>
<name>A0A6J4RD79_9ACTN</name>
<keyword evidence="2" id="KW-1133">Transmembrane helix</keyword>
<keyword evidence="2" id="KW-0812">Transmembrane</keyword>
<reference evidence="3" key="1">
    <citation type="submission" date="2020-02" db="EMBL/GenBank/DDBJ databases">
        <authorList>
            <person name="Meier V. D."/>
        </authorList>
    </citation>
    <scope>NUCLEOTIDE SEQUENCE</scope>
    <source>
        <strain evidence="3">AVDCRST_MAG53</strain>
    </source>
</reference>
<proteinExistence type="predicted"/>
<dbReference type="InterPro" id="IPR021454">
    <property type="entry name" value="DUF3105"/>
</dbReference>